<protein>
    <submittedName>
        <fullName evidence="2">Uncharacterized protein</fullName>
    </submittedName>
</protein>
<accession>A0A9P4MPH7</accession>
<evidence type="ECO:0000256" key="1">
    <source>
        <dbReference type="SAM" id="MobiDB-lite"/>
    </source>
</evidence>
<evidence type="ECO:0000313" key="2">
    <source>
        <dbReference type="EMBL" id="KAF2197962.1"/>
    </source>
</evidence>
<dbReference type="Proteomes" id="UP000799536">
    <property type="component" value="Unassembled WGS sequence"/>
</dbReference>
<dbReference type="AlphaFoldDB" id="A0A9P4MPH7"/>
<keyword evidence="3" id="KW-1185">Reference proteome</keyword>
<feature type="region of interest" description="Disordered" evidence="1">
    <location>
        <begin position="173"/>
        <end position="192"/>
    </location>
</feature>
<gene>
    <name evidence="2" type="ORF">GQ43DRAFT_443788</name>
</gene>
<feature type="compositionally biased region" description="Basic and acidic residues" evidence="1">
    <location>
        <begin position="177"/>
        <end position="192"/>
    </location>
</feature>
<comment type="caution">
    <text evidence="2">The sequence shown here is derived from an EMBL/GenBank/DDBJ whole genome shotgun (WGS) entry which is preliminary data.</text>
</comment>
<organism evidence="2 3">
    <name type="scientific">Delitschia confertaspora ATCC 74209</name>
    <dbReference type="NCBI Taxonomy" id="1513339"/>
    <lineage>
        <taxon>Eukaryota</taxon>
        <taxon>Fungi</taxon>
        <taxon>Dikarya</taxon>
        <taxon>Ascomycota</taxon>
        <taxon>Pezizomycotina</taxon>
        <taxon>Dothideomycetes</taxon>
        <taxon>Pleosporomycetidae</taxon>
        <taxon>Pleosporales</taxon>
        <taxon>Delitschiaceae</taxon>
        <taxon>Delitschia</taxon>
    </lineage>
</organism>
<evidence type="ECO:0000313" key="3">
    <source>
        <dbReference type="Proteomes" id="UP000799536"/>
    </source>
</evidence>
<reference evidence="2" key="1">
    <citation type="journal article" date="2020" name="Stud. Mycol.">
        <title>101 Dothideomycetes genomes: a test case for predicting lifestyles and emergence of pathogens.</title>
        <authorList>
            <person name="Haridas S."/>
            <person name="Albert R."/>
            <person name="Binder M."/>
            <person name="Bloem J."/>
            <person name="Labutti K."/>
            <person name="Salamov A."/>
            <person name="Andreopoulos B."/>
            <person name="Baker S."/>
            <person name="Barry K."/>
            <person name="Bills G."/>
            <person name="Bluhm B."/>
            <person name="Cannon C."/>
            <person name="Castanera R."/>
            <person name="Culley D."/>
            <person name="Daum C."/>
            <person name="Ezra D."/>
            <person name="Gonzalez J."/>
            <person name="Henrissat B."/>
            <person name="Kuo A."/>
            <person name="Liang C."/>
            <person name="Lipzen A."/>
            <person name="Lutzoni F."/>
            <person name="Magnuson J."/>
            <person name="Mondo S."/>
            <person name="Nolan M."/>
            <person name="Ohm R."/>
            <person name="Pangilinan J."/>
            <person name="Park H.-J."/>
            <person name="Ramirez L."/>
            <person name="Alfaro M."/>
            <person name="Sun H."/>
            <person name="Tritt A."/>
            <person name="Yoshinaga Y."/>
            <person name="Zwiers L.-H."/>
            <person name="Turgeon B."/>
            <person name="Goodwin S."/>
            <person name="Spatafora J."/>
            <person name="Crous P."/>
            <person name="Grigoriev I."/>
        </authorList>
    </citation>
    <scope>NUCLEOTIDE SEQUENCE</scope>
    <source>
        <strain evidence="2">ATCC 74209</strain>
    </source>
</reference>
<feature type="region of interest" description="Disordered" evidence="1">
    <location>
        <begin position="106"/>
        <end position="125"/>
    </location>
</feature>
<dbReference type="OrthoDB" id="3796623at2759"/>
<feature type="region of interest" description="Disordered" evidence="1">
    <location>
        <begin position="140"/>
        <end position="162"/>
    </location>
</feature>
<feature type="region of interest" description="Disordered" evidence="1">
    <location>
        <begin position="1"/>
        <end position="83"/>
    </location>
</feature>
<dbReference type="EMBL" id="ML994183">
    <property type="protein sequence ID" value="KAF2197962.1"/>
    <property type="molecule type" value="Genomic_DNA"/>
</dbReference>
<sequence>MPSYIHYTHSRTRERSPSPSRSFYHTYSLEPEPSYTTQLIRRSTKSKPKYFTAQESEEVDDYPWPGTRKPTKPPRAVTITSPKKSNQIEDYNIWSYPAPLGREDSWERKRKYTSITPSPSRKDSWDKKYKYTYDYNYQPPSSRYHYARPESPVRGTKSDSNGWDFEARLRYTRPSKSKSESKEEQMGKEKPYHWPAELFRREKTKWEREDWQHIDKEKKRDRKVMWSDEWNDYDEANGWDEKEWNTERTTRYRSVRRGSMEEWRPLSGFRGW</sequence>
<name>A0A9P4MPH7_9PLEO</name>
<proteinExistence type="predicted"/>